<evidence type="ECO:0000313" key="2">
    <source>
        <dbReference type="EMBL" id="MBB5017422.1"/>
    </source>
</evidence>
<organism evidence="2 3">
    <name type="scientific">Chitinivorax tropicus</name>
    <dbReference type="NCBI Taxonomy" id="714531"/>
    <lineage>
        <taxon>Bacteria</taxon>
        <taxon>Pseudomonadati</taxon>
        <taxon>Pseudomonadota</taxon>
        <taxon>Betaproteobacteria</taxon>
        <taxon>Chitinivorax</taxon>
    </lineage>
</organism>
<protein>
    <submittedName>
        <fullName evidence="2">Phage baseplate assembly protein V</fullName>
    </submittedName>
</protein>
<comment type="caution">
    <text evidence="2">The sequence shown here is derived from an EMBL/GenBank/DDBJ whole genome shotgun (WGS) entry which is preliminary data.</text>
</comment>
<gene>
    <name evidence="2" type="ORF">HNQ59_000686</name>
</gene>
<dbReference type="NCBIfam" id="TIGR01644">
    <property type="entry name" value="phage_P2_V"/>
    <property type="match status" value="1"/>
</dbReference>
<feature type="region of interest" description="Disordered" evidence="1">
    <location>
        <begin position="198"/>
        <end position="218"/>
    </location>
</feature>
<dbReference type="Gene3D" id="2.40.50.230">
    <property type="entry name" value="Gp5 N-terminal domain"/>
    <property type="match status" value="1"/>
</dbReference>
<proteinExistence type="predicted"/>
<name>A0A840ML35_9PROT</name>
<evidence type="ECO:0000313" key="3">
    <source>
        <dbReference type="Proteomes" id="UP000575898"/>
    </source>
</evidence>
<evidence type="ECO:0000256" key="1">
    <source>
        <dbReference type="SAM" id="MobiDB-lite"/>
    </source>
</evidence>
<accession>A0A840ML35</accession>
<reference evidence="2 3" key="1">
    <citation type="submission" date="2020-08" db="EMBL/GenBank/DDBJ databases">
        <title>Genomic Encyclopedia of Type Strains, Phase IV (KMG-IV): sequencing the most valuable type-strain genomes for metagenomic binning, comparative biology and taxonomic classification.</title>
        <authorList>
            <person name="Goeker M."/>
        </authorList>
    </citation>
    <scope>NUCLEOTIDE SEQUENCE [LARGE SCALE GENOMIC DNA]</scope>
    <source>
        <strain evidence="2 3">DSM 27165</strain>
    </source>
</reference>
<dbReference type="RefSeq" id="WP_184035187.1">
    <property type="nucleotide sequence ID" value="NZ_JACHHY010000003.1"/>
</dbReference>
<dbReference type="AlphaFoldDB" id="A0A840ML35"/>
<dbReference type="InterPro" id="IPR037026">
    <property type="entry name" value="Vgr_OB-fold_dom_sf"/>
</dbReference>
<keyword evidence="3" id="KW-1185">Reference proteome</keyword>
<dbReference type="EMBL" id="JACHHY010000003">
    <property type="protein sequence ID" value="MBB5017422.1"/>
    <property type="molecule type" value="Genomic_DNA"/>
</dbReference>
<dbReference type="InterPro" id="IPR013046">
    <property type="entry name" value="GpV/Gp45"/>
</dbReference>
<dbReference type="Gene3D" id="6.20.150.10">
    <property type="match status" value="1"/>
</dbReference>
<sequence>MAYGLSDLISTIRFGTVKQTKPGFAQIHLPDLDGLRTLWLPVILPKTLKDRACWTLDVGEHVAVLLDALGEDGVVLGAVYSNAEPPPTTQAGTFMVQFSDGAKLEYDRDSHTLTATGMQQALVEAKGDVSVKAGGNIQLKAAGKVMVDAPETIFTGNVIVQKQLAYQGGLAGSGGAGGASAVIKGNVRVEGGDLEVSGKKFLPHMHPDTHGGSTGPVS</sequence>
<dbReference type="Proteomes" id="UP000575898">
    <property type="component" value="Unassembled WGS sequence"/>
</dbReference>